<gene>
    <name evidence="1" type="ORF">E2C01_059723</name>
</gene>
<sequence length="116" mass="12855">MMGFQSTLFNAVPRPILPPALPILLSSPSHFVHLAARRHLAKGIMVPSCRGGVQLSYRNSYFGVVCSCGSDDAGVPRRNPTPARAPVHPKRPLKVILMVLPLPSRRRRRCSRHRPC</sequence>
<keyword evidence="2" id="KW-1185">Reference proteome</keyword>
<dbReference type="AlphaFoldDB" id="A0A5B7H7E8"/>
<evidence type="ECO:0000313" key="1">
    <source>
        <dbReference type="EMBL" id="MPC65585.1"/>
    </source>
</evidence>
<protein>
    <submittedName>
        <fullName evidence="1">Uncharacterized protein</fullName>
    </submittedName>
</protein>
<proteinExistence type="predicted"/>
<reference evidence="1 2" key="1">
    <citation type="submission" date="2019-05" db="EMBL/GenBank/DDBJ databases">
        <title>Another draft genome of Portunus trituberculatus and its Hox gene families provides insights of decapod evolution.</title>
        <authorList>
            <person name="Jeong J.-H."/>
            <person name="Song I."/>
            <person name="Kim S."/>
            <person name="Choi T."/>
            <person name="Kim D."/>
            <person name="Ryu S."/>
            <person name="Kim W."/>
        </authorList>
    </citation>
    <scope>NUCLEOTIDE SEQUENCE [LARGE SCALE GENOMIC DNA]</scope>
    <source>
        <tissue evidence="1">Muscle</tissue>
    </source>
</reference>
<name>A0A5B7H7E8_PORTR</name>
<dbReference type="EMBL" id="VSRR010023555">
    <property type="protein sequence ID" value="MPC65585.1"/>
    <property type="molecule type" value="Genomic_DNA"/>
</dbReference>
<evidence type="ECO:0000313" key="2">
    <source>
        <dbReference type="Proteomes" id="UP000324222"/>
    </source>
</evidence>
<dbReference type="Proteomes" id="UP000324222">
    <property type="component" value="Unassembled WGS sequence"/>
</dbReference>
<accession>A0A5B7H7E8</accession>
<comment type="caution">
    <text evidence="1">The sequence shown here is derived from an EMBL/GenBank/DDBJ whole genome shotgun (WGS) entry which is preliminary data.</text>
</comment>
<organism evidence="1 2">
    <name type="scientific">Portunus trituberculatus</name>
    <name type="common">Swimming crab</name>
    <name type="synonym">Neptunus trituberculatus</name>
    <dbReference type="NCBI Taxonomy" id="210409"/>
    <lineage>
        <taxon>Eukaryota</taxon>
        <taxon>Metazoa</taxon>
        <taxon>Ecdysozoa</taxon>
        <taxon>Arthropoda</taxon>
        <taxon>Crustacea</taxon>
        <taxon>Multicrustacea</taxon>
        <taxon>Malacostraca</taxon>
        <taxon>Eumalacostraca</taxon>
        <taxon>Eucarida</taxon>
        <taxon>Decapoda</taxon>
        <taxon>Pleocyemata</taxon>
        <taxon>Brachyura</taxon>
        <taxon>Eubrachyura</taxon>
        <taxon>Portunoidea</taxon>
        <taxon>Portunidae</taxon>
        <taxon>Portuninae</taxon>
        <taxon>Portunus</taxon>
    </lineage>
</organism>